<proteinExistence type="predicted"/>
<dbReference type="HOGENOM" id="CLU_2045414_0_0_11"/>
<evidence type="ECO:0000313" key="2">
    <source>
        <dbReference type="EMBL" id="CCM64258.1"/>
    </source>
</evidence>
<dbReference type="AlphaFoldDB" id="R4Z0L3"/>
<organism evidence="2 3">
    <name type="scientific">Candidatus Neomicrothrix parvicella RN1</name>
    <dbReference type="NCBI Taxonomy" id="1229780"/>
    <lineage>
        <taxon>Bacteria</taxon>
        <taxon>Bacillati</taxon>
        <taxon>Actinomycetota</taxon>
        <taxon>Acidimicrobiia</taxon>
        <taxon>Acidimicrobiales</taxon>
        <taxon>Microthrixaceae</taxon>
        <taxon>Candidatus Neomicrothrix</taxon>
    </lineage>
</organism>
<dbReference type="EMBL" id="CANL01000029">
    <property type="protein sequence ID" value="CCM64258.1"/>
    <property type="molecule type" value="Genomic_DNA"/>
</dbReference>
<evidence type="ECO:0000313" key="3">
    <source>
        <dbReference type="Proteomes" id="UP000018291"/>
    </source>
</evidence>
<dbReference type="Proteomes" id="UP000018291">
    <property type="component" value="Unassembled WGS sequence"/>
</dbReference>
<evidence type="ECO:0000256" key="1">
    <source>
        <dbReference type="SAM" id="MobiDB-lite"/>
    </source>
</evidence>
<feature type="compositionally biased region" description="Basic and acidic residues" evidence="1">
    <location>
        <begin position="57"/>
        <end position="68"/>
    </location>
</feature>
<gene>
    <name evidence="2" type="ORF">BN381_350118</name>
</gene>
<reference evidence="2 3" key="1">
    <citation type="journal article" date="2013" name="ISME J.">
        <title>Metabolic model for the filamentous 'Candidatus Microthrix parvicella' based on genomic and metagenomic analyses.</title>
        <authorList>
            <person name="Jon McIlroy S."/>
            <person name="Kristiansen R."/>
            <person name="Albertsen M."/>
            <person name="Michael Karst S."/>
            <person name="Rossetti S."/>
            <person name="Lund Nielsen J."/>
            <person name="Tandoi V."/>
            <person name="James Seviour R."/>
            <person name="Nielsen P.H."/>
        </authorList>
    </citation>
    <scope>NUCLEOTIDE SEQUENCE [LARGE SCALE GENOMIC DNA]</scope>
    <source>
        <strain evidence="2 3">RN1</strain>
    </source>
</reference>
<accession>R4Z0L3</accession>
<name>R4Z0L3_9ACTN</name>
<feature type="region of interest" description="Disordered" evidence="1">
    <location>
        <begin position="52"/>
        <end position="86"/>
    </location>
</feature>
<comment type="caution">
    <text evidence="2">The sequence shown here is derived from an EMBL/GenBank/DDBJ whole genome shotgun (WGS) entry which is preliminary data.</text>
</comment>
<keyword evidence="3" id="KW-1185">Reference proteome</keyword>
<protein>
    <submittedName>
        <fullName evidence="2">Uncharacterized protein</fullName>
    </submittedName>
</protein>
<sequence>MSDPARSGRWEDNGLEHCPSGLFAADEAWLACAVLANAGCEHRTITFPGARVFSPHRVGDNSEGDRVTTSRRLAGHPLPTKSPPGSSTGMCLRLAAAFIAGGAAEYRARHHLALTKANRT</sequence>
<dbReference type="STRING" id="1229780.BN381_350118"/>